<dbReference type="GO" id="GO:0030132">
    <property type="term" value="C:clathrin coat of coated pit"/>
    <property type="evidence" value="ECO:0007669"/>
    <property type="project" value="TreeGrafter"/>
</dbReference>
<comment type="caution">
    <text evidence="2">The sequence shown here is derived from an EMBL/GenBank/DDBJ whole genome shotgun (WGS) entry which is preliminary data.</text>
</comment>
<reference evidence="2 3" key="2">
    <citation type="submission" date="2019-01" db="EMBL/GenBank/DDBJ databases">
        <title>The decoding of complex shrimp genome reveals the adaptation for benthos swimmer, frequently molting mechanism and breeding impact on genome.</title>
        <authorList>
            <person name="Sun Y."/>
            <person name="Gao Y."/>
            <person name="Yu Y."/>
        </authorList>
    </citation>
    <scope>NUCLEOTIDE SEQUENCE [LARGE SCALE GENOMIC DNA]</scope>
    <source>
        <tissue evidence="2">Muscle</tissue>
    </source>
</reference>
<dbReference type="GO" id="GO:0016197">
    <property type="term" value="P:endosomal transport"/>
    <property type="evidence" value="ECO:0007669"/>
    <property type="project" value="TreeGrafter"/>
</dbReference>
<evidence type="ECO:0000313" key="2">
    <source>
        <dbReference type="EMBL" id="ROT66277.1"/>
    </source>
</evidence>
<dbReference type="AlphaFoldDB" id="A0A3R7LWD0"/>
<protein>
    <submittedName>
        <fullName evidence="2">Putative epidermal growth factor receptor substrate 15-like 1 isoform X2</fullName>
    </submittedName>
</protein>
<feature type="domain" description="EH" evidence="1">
    <location>
        <begin position="6"/>
        <end position="93"/>
    </location>
</feature>
<dbReference type="InterPro" id="IPR011992">
    <property type="entry name" value="EF-hand-dom_pair"/>
</dbReference>
<dbReference type="Gene3D" id="1.10.238.10">
    <property type="entry name" value="EF-hand"/>
    <property type="match status" value="1"/>
</dbReference>
<dbReference type="STRING" id="6689.A0A3R7LWD0"/>
<accession>A0A3R7LWD0</accession>
<evidence type="ECO:0000313" key="3">
    <source>
        <dbReference type="Proteomes" id="UP000283509"/>
    </source>
</evidence>
<keyword evidence="3" id="KW-1185">Reference proteome</keyword>
<sequence length="124" mass="13282">MVAGDHTSVFEAWYKKVDPSGSGIIQAGPAAGFLKKSGLNDNILSRIWDISDPGGKGYLDKAGMFVSLKMVALVQNGKEPSLANVNLPTPPPNMVRVNLPHIHHPQSNQPPHTTVPRLPLECGP</sequence>
<dbReference type="SMART" id="SM00027">
    <property type="entry name" value="EH"/>
    <property type="match status" value="1"/>
</dbReference>
<dbReference type="InterPro" id="IPR000261">
    <property type="entry name" value="EH_dom"/>
</dbReference>
<dbReference type="Pfam" id="PF12763">
    <property type="entry name" value="EH"/>
    <property type="match status" value="1"/>
</dbReference>
<dbReference type="PANTHER" id="PTHR11216">
    <property type="entry name" value="EH DOMAIN"/>
    <property type="match status" value="1"/>
</dbReference>
<dbReference type="GO" id="GO:0045296">
    <property type="term" value="F:cadherin binding"/>
    <property type="evidence" value="ECO:0007669"/>
    <property type="project" value="TreeGrafter"/>
</dbReference>
<keyword evidence="2" id="KW-0675">Receptor</keyword>
<dbReference type="PROSITE" id="PS50031">
    <property type="entry name" value="EH"/>
    <property type="match status" value="1"/>
</dbReference>
<dbReference type="PANTHER" id="PTHR11216:SF176">
    <property type="entry name" value="EPIDERMAL GROWTH FACTOR RECEPTOR PATHWAY SUBSTRATE CLONE 15, ISOFORM A"/>
    <property type="match status" value="1"/>
</dbReference>
<gene>
    <name evidence="2" type="ORF">C7M84_015707</name>
</gene>
<evidence type="ECO:0000259" key="1">
    <source>
        <dbReference type="PROSITE" id="PS50031"/>
    </source>
</evidence>
<organism evidence="2 3">
    <name type="scientific">Penaeus vannamei</name>
    <name type="common">Whiteleg shrimp</name>
    <name type="synonym">Litopenaeus vannamei</name>
    <dbReference type="NCBI Taxonomy" id="6689"/>
    <lineage>
        <taxon>Eukaryota</taxon>
        <taxon>Metazoa</taxon>
        <taxon>Ecdysozoa</taxon>
        <taxon>Arthropoda</taxon>
        <taxon>Crustacea</taxon>
        <taxon>Multicrustacea</taxon>
        <taxon>Malacostraca</taxon>
        <taxon>Eumalacostraca</taxon>
        <taxon>Eucarida</taxon>
        <taxon>Decapoda</taxon>
        <taxon>Dendrobranchiata</taxon>
        <taxon>Penaeoidea</taxon>
        <taxon>Penaeidae</taxon>
        <taxon>Penaeus</taxon>
    </lineage>
</organism>
<dbReference type="CDD" id="cd00052">
    <property type="entry name" value="EH"/>
    <property type="match status" value="1"/>
</dbReference>
<proteinExistence type="predicted"/>
<dbReference type="SUPFAM" id="SSF47473">
    <property type="entry name" value="EF-hand"/>
    <property type="match status" value="1"/>
</dbReference>
<name>A0A3R7LWD0_PENVA</name>
<dbReference type="GO" id="GO:0006897">
    <property type="term" value="P:endocytosis"/>
    <property type="evidence" value="ECO:0007669"/>
    <property type="project" value="TreeGrafter"/>
</dbReference>
<dbReference type="OrthoDB" id="524326at2759"/>
<dbReference type="EMBL" id="QCYY01002964">
    <property type="protein sequence ID" value="ROT66277.1"/>
    <property type="molecule type" value="Genomic_DNA"/>
</dbReference>
<reference evidence="2 3" key="1">
    <citation type="submission" date="2018-04" db="EMBL/GenBank/DDBJ databases">
        <authorList>
            <person name="Zhang X."/>
            <person name="Yuan J."/>
            <person name="Li F."/>
            <person name="Xiang J."/>
        </authorList>
    </citation>
    <scope>NUCLEOTIDE SEQUENCE [LARGE SCALE GENOMIC DNA]</scope>
    <source>
        <tissue evidence="2">Muscle</tissue>
    </source>
</reference>
<dbReference type="Proteomes" id="UP000283509">
    <property type="component" value="Unassembled WGS sequence"/>
</dbReference>